<dbReference type="Proteomes" id="UP000018482">
    <property type="component" value="Unassembled WGS sequence"/>
</dbReference>
<evidence type="ECO:0000313" key="15">
    <source>
        <dbReference type="Proteomes" id="UP000018482"/>
    </source>
</evidence>
<dbReference type="Pfam" id="PF00534">
    <property type="entry name" value="Glycos_transf_1"/>
    <property type="match status" value="1"/>
</dbReference>
<sequence>MTVYNINLGIGWASSGVEYAQAYRSKAFQNRGIDAKFVFMEFISQDNICDLTRNLGFSDDQIIWLYTFFTDQKIAPTTYTLADLKASFHGQLQKIEHDKKIVKYHYPDQDVFLTAYLKNEEQDIVHRVEYVSRGNLIRKDFFTYTKSFTEYYTPRDGKAHLYQRRFFNEDGSIAFEEIIDGNSTIYRTKDFIGYSKESLIGHFMQKLQLTASDLVILDRATGTGQAVFRHVKPAKLAVVVHAEHFSENTVSDQSILWNNYYEYQFTNADKVDAFLTATDAQKELLAQQFETYTRHRPKIVTIPVGSLDHLHYPDGHRQPYSLLTASRLADEKHVDWLVKAVIVARKTLPDLQFDIYGAGGQEARLKEIIETNNAKDYIHLKGHQNLTEVYKTYQLYLTASKSEGFGLTLLEAIGSGLPLIGFDARYGNQTFIQEPYNGYVIPKPENDEEEIIVTAFANKIITLFKEASLDQMHAYSYQLAEKYLTSNVEKQWQSFVEEMTHD</sequence>
<keyword evidence="5 11" id="KW-0963">Cytoplasm</keyword>
<evidence type="ECO:0000256" key="7">
    <source>
        <dbReference type="ARBA" id="ARBA00022679"/>
    </source>
</evidence>
<evidence type="ECO:0000256" key="3">
    <source>
        <dbReference type="ARBA" id="ARBA00009481"/>
    </source>
</evidence>
<feature type="binding site" evidence="11">
    <location>
        <position position="241"/>
    </location>
    <ligand>
        <name>N-acetyl-D-glucosamine</name>
        <dbReference type="ChEBI" id="CHEBI:506227"/>
    </ligand>
</feature>
<proteinExistence type="inferred from homology"/>
<evidence type="ECO:0000256" key="1">
    <source>
        <dbReference type="ARBA" id="ARBA00004202"/>
    </source>
</evidence>
<comment type="similarity">
    <text evidence="3 11">Belongs to the glycosyltransferase group 1 family. Glycosyltransferase 4 subfamily.</text>
</comment>
<comment type="caution">
    <text evidence="14">The sequence shown here is derived from an EMBL/GenBank/DDBJ whole genome shotgun (WGS) entry which is preliminary data.</text>
</comment>
<dbReference type="UniPathway" id="UPA00378"/>
<keyword evidence="7 11" id="KW-0808">Transferase</keyword>
<dbReference type="GO" id="GO:0005737">
    <property type="term" value="C:cytoplasm"/>
    <property type="evidence" value="ECO:0007669"/>
    <property type="project" value="UniProtKB-SubCell"/>
</dbReference>
<gene>
    <name evidence="11" type="primary">gtfA</name>
    <name evidence="14" type="ORF">SAG0136_09815</name>
</gene>
<dbReference type="Gene3D" id="3.40.50.2000">
    <property type="entry name" value="Glycogen Phosphorylase B"/>
    <property type="match status" value="2"/>
</dbReference>
<evidence type="ECO:0000256" key="9">
    <source>
        <dbReference type="ARBA" id="ARBA00023136"/>
    </source>
</evidence>
<dbReference type="NCBIfam" id="TIGR02918">
    <property type="entry name" value="accessory Sec system glycosyltransferase GtfA"/>
    <property type="match status" value="1"/>
</dbReference>
<evidence type="ECO:0000256" key="6">
    <source>
        <dbReference type="ARBA" id="ARBA00022676"/>
    </source>
</evidence>
<dbReference type="GO" id="GO:0005886">
    <property type="term" value="C:plasma membrane"/>
    <property type="evidence" value="ECO:0007669"/>
    <property type="project" value="UniProtKB-SubCell"/>
</dbReference>
<evidence type="ECO:0000256" key="10">
    <source>
        <dbReference type="ARBA" id="ARBA00052053"/>
    </source>
</evidence>
<reference evidence="14 15" key="1">
    <citation type="submission" date="2013-05" db="EMBL/GenBank/DDBJ databases">
        <authorList>
            <person name="Richards V.P."/>
            <person name="Durkin S.A.S."/>
            <person name="Kim M."/>
            <person name="Pavinski Bitar P.D."/>
            <person name="Stanhope M.J."/>
            <person name="Town C.D."/>
            <person name="Venter J.C."/>
        </authorList>
    </citation>
    <scope>NUCLEOTIDE SEQUENCE [LARGE SCALE GENOMIC DNA]</scope>
    <source>
        <strain evidence="14 15">LMG 14747</strain>
    </source>
</reference>
<dbReference type="GO" id="GO:0017122">
    <property type="term" value="C:protein N-acetylglucosaminyltransferase complex"/>
    <property type="evidence" value="ECO:0007669"/>
    <property type="project" value="UniProtKB-UniRule"/>
</dbReference>
<evidence type="ECO:0000256" key="4">
    <source>
        <dbReference type="ARBA" id="ARBA00022475"/>
    </source>
</evidence>
<dbReference type="InterPro" id="IPR014267">
    <property type="entry name" value="GtfA"/>
</dbReference>
<keyword evidence="6 11" id="KW-0328">Glycosyltransferase</keyword>
<dbReference type="PANTHER" id="PTHR12526:SF629">
    <property type="entry name" value="TEICHURONIC ACID BIOSYNTHESIS GLYCOSYLTRANSFERASE TUAH-RELATED"/>
    <property type="match status" value="1"/>
</dbReference>
<feature type="domain" description="Glycosyl transferase family 1" evidence="12">
    <location>
        <begin position="320"/>
        <end position="448"/>
    </location>
</feature>
<evidence type="ECO:0000313" key="14">
    <source>
        <dbReference type="EMBL" id="ESV55480.1"/>
    </source>
</evidence>
<keyword evidence="4 11" id="KW-1003">Cell membrane</keyword>
<comment type="catalytic activity">
    <reaction evidence="10 11">
        <text>L-seryl-[protein] + UDP-N-acetyl-alpha-D-glucosamine = 3-O-[N-acetyl-alpha-D-glucosaminyl]-L-seryl-[protein] + UDP + H(+)</text>
        <dbReference type="Rhea" id="RHEA:59872"/>
        <dbReference type="Rhea" id="RHEA-COMP:9863"/>
        <dbReference type="Rhea" id="RHEA-COMP:15471"/>
        <dbReference type="ChEBI" id="CHEBI:15378"/>
        <dbReference type="ChEBI" id="CHEBI:29999"/>
        <dbReference type="ChEBI" id="CHEBI:57705"/>
        <dbReference type="ChEBI" id="CHEBI:58223"/>
        <dbReference type="ChEBI" id="CHEBI:143279"/>
    </reaction>
</comment>
<dbReference type="HAMAP" id="MF_01472">
    <property type="entry name" value="GtfA"/>
    <property type="match status" value="1"/>
</dbReference>
<feature type="binding site" evidence="11">
    <location>
        <begin position="383"/>
        <end position="384"/>
    </location>
    <ligand>
        <name>UDP</name>
        <dbReference type="ChEBI" id="CHEBI:58223"/>
    </ligand>
</feature>
<dbReference type="PANTHER" id="PTHR12526">
    <property type="entry name" value="GLYCOSYLTRANSFERASE"/>
    <property type="match status" value="1"/>
</dbReference>
<keyword evidence="8 11" id="KW-0547">Nucleotide-binding</keyword>
<organism evidence="14 15">
    <name type="scientific">Streptococcus agalactiae LMG 14747</name>
    <dbReference type="NCBI Taxonomy" id="1154860"/>
    <lineage>
        <taxon>Bacteria</taxon>
        <taxon>Bacillati</taxon>
        <taxon>Bacillota</taxon>
        <taxon>Bacilli</taxon>
        <taxon>Lactobacillales</taxon>
        <taxon>Streptococcaceae</taxon>
        <taxon>Streptococcus</taxon>
    </lineage>
</organism>
<dbReference type="GO" id="GO:0016757">
    <property type="term" value="F:glycosyltransferase activity"/>
    <property type="evidence" value="ECO:0007669"/>
    <property type="project" value="UniProtKB-UniRule"/>
</dbReference>
<keyword evidence="9 11" id="KW-0472">Membrane</keyword>
<accession>V6Z3H3</accession>
<evidence type="ECO:0000256" key="5">
    <source>
        <dbReference type="ARBA" id="ARBA00022490"/>
    </source>
</evidence>
<evidence type="ECO:0000259" key="12">
    <source>
        <dbReference type="Pfam" id="PF00534"/>
    </source>
</evidence>
<dbReference type="AlphaFoldDB" id="V6Z3H3"/>
<dbReference type="Pfam" id="PF22145">
    <property type="entry name" value="GtfA_EBD"/>
    <property type="match status" value="1"/>
</dbReference>
<dbReference type="eggNOG" id="COG0438">
    <property type="taxonomic scope" value="Bacteria"/>
</dbReference>
<dbReference type="EMBL" id="ANQC01000130">
    <property type="protein sequence ID" value="ESV55480.1"/>
    <property type="molecule type" value="Genomic_DNA"/>
</dbReference>
<dbReference type="CDD" id="cd04949">
    <property type="entry name" value="GT4_GtfA-like"/>
    <property type="match status" value="1"/>
</dbReference>
<dbReference type="GO" id="GO:0000166">
    <property type="term" value="F:nucleotide binding"/>
    <property type="evidence" value="ECO:0007669"/>
    <property type="project" value="UniProtKB-KW"/>
</dbReference>
<protein>
    <recommendedName>
        <fullName evidence="11">UDP-N-acetylglucosamine--peptide N-acetylglucosaminyltransferase GtfA subunit</fullName>
        <ecNumber evidence="11">2.4.1.-</ecNumber>
    </recommendedName>
    <alternativeName>
        <fullName evidence="11">Glycosyltransferase GtfA</fullName>
    </alternativeName>
</protein>
<comment type="subunit">
    <text evidence="11">Forms a heterotetramer with 2 subunits each of GtfA and GtfB. Part of the accessory SecA2/SecY2 protein translocation apparatus.</text>
</comment>
<dbReference type="EC" id="2.4.1.-" evidence="11"/>
<comment type="subcellular location">
    <subcellularLocation>
        <location evidence="1 11">Cell membrane</location>
        <topology evidence="1 11">Peripheral membrane protein</topology>
    </subcellularLocation>
    <subcellularLocation>
        <location evidence="11">Cytoplasm</location>
    </subcellularLocation>
    <text evidence="11">Cell membrane association requires GtfB.</text>
</comment>
<dbReference type="FunFam" id="3.40.50.2000:FF:000196">
    <property type="entry name" value="UDP-N-acetylglucosamine--peptide N-acetylglucosaminyltransferase GtfA subunit"/>
    <property type="match status" value="1"/>
</dbReference>
<evidence type="ECO:0000256" key="8">
    <source>
        <dbReference type="ARBA" id="ARBA00022741"/>
    </source>
</evidence>
<feature type="binding site" evidence="11">
    <location>
        <begin position="16"/>
        <end position="19"/>
    </location>
    <ligand>
        <name>UDP</name>
        <dbReference type="ChEBI" id="CHEBI:58223"/>
    </ligand>
</feature>
<comment type="function">
    <text evidence="11">Required for polymorphic O-glycosylation of the serine-rich repeat protein in this bacteria. Catalyzes the first step in glycosylation by transferring N-acetylglucosamine from UDP-GlcNAc to serine residues in the substrate protein. Part of the accessory SecA2/SecY2 system specifically required to export serine-rich repeat cell wall proteins usually encoded upstream in the same operon.</text>
</comment>
<dbReference type="InterPro" id="IPR054396">
    <property type="entry name" value="GtfA_EBD"/>
</dbReference>
<comment type="pathway">
    <text evidence="2 11">Protein modification; protein glycosylation.</text>
</comment>
<evidence type="ECO:0000259" key="13">
    <source>
        <dbReference type="Pfam" id="PF22145"/>
    </source>
</evidence>
<feature type="domain" description="GtfA extended beta-sheet meander" evidence="13">
    <location>
        <begin position="95"/>
        <end position="190"/>
    </location>
</feature>
<name>V6Z3H3_STRAG</name>
<evidence type="ECO:0000256" key="2">
    <source>
        <dbReference type="ARBA" id="ARBA00004922"/>
    </source>
</evidence>
<dbReference type="InterPro" id="IPR001296">
    <property type="entry name" value="Glyco_trans_1"/>
</dbReference>
<evidence type="ECO:0000256" key="11">
    <source>
        <dbReference type="HAMAP-Rule" id="MF_01472"/>
    </source>
</evidence>
<feature type="binding site" evidence="11">
    <location>
        <begin position="403"/>
        <end position="406"/>
    </location>
    <ligand>
        <name>N-acetyl-D-glucosamine</name>
        <dbReference type="ChEBI" id="CHEBI:506227"/>
    </ligand>
</feature>
<dbReference type="SUPFAM" id="SSF53756">
    <property type="entry name" value="UDP-Glycosyltransferase/glycogen phosphorylase"/>
    <property type="match status" value="1"/>
</dbReference>